<dbReference type="Gene3D" id="4.10.75.10">
    <property type="entry name" value="Elafin-like"/>
    <property type="match status" value="1"/>
</dbReference>
<dbReference type="InterPro" id="IPR036645">
    <property type="entry name" value="Elafin-like_sf"/>
</dbReference>
<evidence type="ECO:0000313" key="7">
    <source>
        <dbReference type="Proteomes" id="UP001233999"/>
    </source>
</evidence>
<proteinExistence type="predicted"/>
<reference evidence="6" key="1">
    <citation type="journal article" date="2023" name="IScience">
        <title>Live-bearing cockroach genome reveals convergent evolutionary mechanisms linked to viviparity in insects and beyond.</title>
        <authorList>
            <person name="Fouks B."/>
            <person name="Harrison M.C."/>
            <person name="Mikhailova A.A."/>
            <person name="Marchal E."/>
            <person name="English S."/>
            <person name="Carruthers M."/>
            <person name="Jennings E.C."/>
            <person name="Chiamaka E.L."/>
            <person name="Frigard R.A."/>
            <person name="Pippel M."/>
            <person name="Attardo G.M."/>
            <person name="Benoit J.B."/>
            <person name="Bornberg-Bauer E."/>
            <person name="Tobe S.S."/>
        </authorList>
    </citation>
    <scope>NUCLEOTIDE SEQUENCE</scope>
    <source>
        <strain evidence="6">Stay&amp;Tobe</strain>
    </source>
</reference>
<reference evidence="6" key="2">
    <citation type="submission" date="2023-05" db="EMBL/GenBank/DDBJ databases">
        <authorList>
            <person name="Fouks B."/>
        </authorList>
    </citation>
    <scope>NUCLEOTIDE SEQUENCE</scope>
    <source>
        <strain evidence="6">Stay&amp;Tobe</strain>
        <tissue evidence="6">Testes</tissue>
    </source>
</reference>
<evidence type="ECO:0000259" key="3">
    <source>
        <dbReference type="PROSITE" id="PS51162"/>
    </source>
</evidence>
<dbReference type="CDD" id="cd00191">
    <property type="entry name" value="TY"/>
    <property type="match status" value="1"/>
</dbReference>
<dbReference type="InterPro" id="IPR011061">
    <property type="entry name" value="Hirudin/antistatin"/>
</dbReference>
<dbReference type="SUPFAM" id="SSF57262">
    <property type="entry name" value="Leech antihemostatic proteins"/>
    <property type="match status" value="1"/>
</dbReference>
<dbReference type="SMART" id="SM00211">
    <property type="entry name" value="TY"/>
    <property type="match status" value="1"/>
</dbReference>
<dbReference type="GO" id="GO:0004867">
    <property type="term" value="F:serine-type endopeptidase inhibitor activity"/>
    <property type="evidence" value="ECO:0007669"/>
    <property type="project" value="InterPro"/>
</dbReference>
<feature type="domain" description="WAP" evidence="5">
    <location>
        <begin position="16"/>
        <end position="65"/>
    </location>
</feature>
<dbReference type="Gene3D" id="4.10.800.10">
    <property type="entry name" value="Thyroglobulin type-1"/>
    <property type="match status" value="1"/>
</dbReference>
<protein>
    <submittedName>
        <fullName evidence="6">Uncharacterized protein</fullName>
    </submittedName>
</protein>
<feature type="domain" description="Antistasin-like" evidence="4">
    <location>
        <begin position="142"/>
        <end position="167"/>
    </location>
</feature>
<organism evidence="6 7">
    <name type="scientific">Diploptera punctata</name>
    <name type="common">Pacific beetle cockroach</name>
    <dbReference type="NCBI Taxonomy" id="6984"/>
    <lineage>
        <taxon>Eukaryota</taxon>
        <taxon>Metazoa</taxon>
        <taxon>Ecdysozoa</taxon>
        <taxon>Arthropoda</taxon>
        <taxon>Hexapoda</taxon>
        <taxon>Insecta</taxon>
        <taxon>Pterygota</taxon>
        <taxon>Neoptera</taxon>
        <taxon>Polyneoptera</taxon>
        <taxon>Dictyoptera</taxon>
        <taxon>Blattodea</taxon>
        <taxon>Blaberoidea</taxon>
        <taxon>Blaberidae</taxon>
        <taxon>Diplopterinae</taxon>
        <taxon>Diploptera</taxon>
    </lineage>
</organism>
<dbReference type="InterPro" id="IPR000716">
    <property type="entry name" value="Thyroglobulin_1"/>
</dbReference>
<feature type="domain" description="Thyroglobulin type-1" evidence="3">
    <location>
        <begin position="66"/>
        <end position="136"/>
    </location>
</feature>
<dbReference type="PROSITE" id="PS51162">
    <property type="entry name" value="THYROGLOBULIN_1_2"/>
    <property type="match status" value="1"/>
</dbReference>
<dbReference type="Gene3D" id="2.10.22.10">
    <property type="entry name" value="Antistasin, domain 1"/>
    <property type="match status" value="1"/>
</dbReference>
<dbReference type="GO" id="GO:0005576">
    <property type="term" value="C:extracellular region"/>
    <property type="evidence" value="ECO:0007669"/>
    <property type="project" value="InterPro"/>
</dbReference>
<dbReference type="InterPro" id="IPR036857">
    <property type="entry name" value="Thyroglobulin_1_sf"/>
</dbReference>
<comment type="caution">
    <text evidence="2">Lacks conserved residue(s) required for the propagation of feature annotation.</text>
</comment>
<dbReference type="SMART" id="SM00217">
    <property type="entry name" value="WAP"/>
    <property type="match status" value="1"/>
</dbReference>
<dbReference type="InterPro" id="IPR008197">
    <property type="entry name" value="WAP_dom"/>
</dbReference>
<sequence>MCSTFTTFFLSSDTVSSERDGRCPALKEWGVCPIPAHKCTRDEDCPGNLDKCCITACGRACVNPLYTGCEQQQMEAARRARALGTEGSSVRIPECDNHGDFETIQCDSTSPNCWCVDAAGFEIPGTRAPARSLVNCSDPKPCGAHTCRMLCPHGFSLNKDGCPMCQCYDPCNEIKCPGSLSCELEDVACVKQPCPPIPR</sequence>
<evidence type="ECO:0000259" key="4">
    <source>
        <dbReference type="PROSITE" id="PS51252"/>
    </source>
</evidence>
<feature type="non-terminal residue" evidence="6">
    <location>
        <position position="199"/>
    </location>
</feature>
<keyword evidence="1 2" id="KW-1015">Disulfide bond</keyword>
<dbReference type="AlphaFoldDB" id="A0AAD7ZLF0"/>
<evidence type="ECO:0000313" key="6">
    <source>
        <dbReference type="EMBL" id="KAJ9582849.1"/>
    </source>
</evidence>
<dbReference type="InterPro" id="IPR004094">
    <property type="entry name" value="Antistasin-like"/>
</dbReference>
<evidence type="ECO:0000256" key="1">
    <source>
        <dbReference type="ARBA" id="ARBA00023157"/>
    </source>
</evidence>
<dbReference type="Pfam" id="PF02822">
    <property type="entry name" value="Antistasin"/>
    <property type="match status" value="1"/>
</dbReference>
<accession>A0AAD7ZLF0</accession>
<comment type="caution">
    <text evidence="6">The sequence shown here is derived from an EMBL/GenBank/DDBJ whole genome shotgun (WGS) entry which is preliminary data.</text>
</comment>
<feature type="disulfide bond" evidence="2">
    <location>
        <begin position="106"/>
        <end position="113"/>
    </location>
</feature>
<dbReference type="Proteomes" id="UP001233999">
    <property type="component" value="Unassembled WGS sequence"/>
</dbReference>
<dbReference type="Pfam" id="PF00095">
    <property type="entry name" value="WAP"/>
    <property type="match status" value="1"/>
</dbReference>
<name>A0AAD7ZLF0_DIPPU</name>
<gene>
    <name evidence="6" type="ORF">L9F63_022808</name>
</gene>
<keyword evidence="7" id="KW-1185">Reference proteome</keyword>
<dbReference type="SUPFAM" id="SSF57610">
    <property type="entry name" value="Thyroglobulin type-1 domain"/>
    <property type="match status" value="1"/>
</dbReference>
<dbReference type="EMBL" id="JASPKZ010007730">
    <property type="protein sequence ID" value="KAJ9582849.1"/>
    <property type="molecule type" value="Genomic_DNA"/>
</dbReference>
<evidence type="ECO:0000256" key="2">
    <source>
        <dbReference type="PROSITE-ProRule" id="PRU00500"/>
    </source>
</evidence>
<dbReference type="Pfam" id="PF00086">
    <property type="entry name" value="Thyroglobulin_1"/>
    <property type="match status" value="1"/>
</dbReference>
<evidence type="ECO:0000259" key="5">
    <source>
        <dbReference type="PROSITE" id="PS51390"/>
    </source>
</evidence>
<dbReference type="PROSITE" id="PS51390">
    <property type="entry name" value="WAP"/>
    <property type="match status" value="1"/>
</dbReference>
<dbReference type="PROSITE" id="PS51252">
    <property type="entry name" value="ANTISTASIN"/>
    <property type="match status" value="1"/>
</dbReference>